<comment type="subcellular location">
    <subcellularLocation>
        <location evidence="1">Membrane</location>
        <topology evidence="1">Multi-pass membrane protein</topology>
    </subcellularLocation>
</comment>
<dbReference type="STRING" id="1855912.LuPra_05379"/>
<evidence type="ECO:0000256" key="2">
    <source>
        <dbReference type="ARBA" id="ARBA00007349"/>
    </source>
</evidence>
<dbReference type="Pfam" id="PF00939">
    <property type="entry name" value="Na_sulph_symp"/>
    <property type="match status" value="1"/>
</dbReference>
<accession>A0A143PTP9</accession>
<evidence type="ECO:0000256" key="6">
    <source>
        <dbReference type="SAM" id="Phobius"/>
    </source>
</evidence>
<feature type="transmembrane region" description="Helical" evidence="6">
    <location>
        <begin position="130"/>
        <end position="148"/>
    </location>
</feature>
<feature type="transmembrane region" description="Helical" evidence="6">
    <location>
        <begin position="389"/>
        <end position="407"/>
    </location>
</feature>
<reference evidence="8" key="2">
    <citation type="submission" date="2016-04" db="EMBL/GenBank/DDBJ databases">
        <title>First Complete Genome Sequence of a Subdivision 6 Acidobacterium.</title>
        <authorList>
            <person name="Huang S."/>
            <person name="Vieira S."/>
            <person name="Bunk B."/>
            <person name="Riedel T."/>
            <person name="Sproeer C."/>
            <person name="Overmann J."/>
        </authorList>
    </citation>
    <scope>NUCLEOTIDE SEQUENCE [LARGE SCALE GENOMIC DNA]</scope>
    <source>
        <strain evidence="8">DSM 100886 HEG_-6_39</strain>
    </source>
</reference>
<evidence type="ECO:0000256" key="5">
    <source>
        <dbReference type="ARBA" id="ARBA00023136"/>
    </source>
</evidence>
<gene>
    <name evidence="7" type="primary">ttdT</name>
    <name evidence="7" type="ORF">LuPra_05379</name>
</gene>
<dbReference type="OrthoDB" id="1401038at2"/>
<feature type="transmembrane region" description="Helical" evidence="6">
    <location>
        <begin position="28"/>
        <end position="44"/>
    </location>
</feature>
<evidence type="ECO:0000256" key="1">
    <source>
        <dbReference type="ARBA" id="ARBA00004141"/>
    </source>
</evidence>
<dbReference type="InterPro" id="IPR001898">
    <property type="entry name" value="SLC13A/DASS"/>
</dbReference>
<feature type="transmembrane region" description="Helical" evidence="6">
    <location>
        <begin position="414"/>
        <end position="434"/>
    </location>
</feature>
<keyword evidence="3 6" id="KW-0812">Transmembrane</keyword>
<keyword evidence="5 6" id="KW-0472">Membrane</keyword>
<feature type="transmembrane region" description="Helical" evidence="6">
    <location>
        <begin position="90"/>
        <end position="109"/>
    </location>
</feature>
<feature type="transmembrane region" description="Helical" evidence="6">
    <location>
        <begin position="332"/>
        <end position="355"/>
    </location>
</feature>
<dbReference type="PATRIC" id="fig|1813736.3.peg.5659"/>
<evidence type="ECO:0000256" key="4">
    <source>
        <dbReference type="ARBA" id="ARBA00022989"/>
    </source>
</evidence>
<dbReference type="GO" id="GO:0022857">
    <property type="term" value="F:transmembrane transporter activity"/>
    <property type="evidence" value="ECO:0007669"/>
    <property type="project" value="InterPro"/>
</dbReference>
<feature type="transmembrane region" description="Helical" evidence="6">
    <location>
        <begin position="51"/>
        <end position="70"/>
    </location>
</feature>
<protein>
    <submittedName>
        <fullName evidence="7">Tartrate transporter</fullName>
    </submittedName>
</protein>
<feature type="transmembrane region" description="Helical" evidence="6">
    <location>
        <begin position="362"/>
        <end position="383"/>
    </location>
</feature>
<dbReference type="KEGG" id="abac:LuPra_05379"/>
<dbReference type="AlphaFoldDB" id="A0A143PTP9"/>
<proteinExistence type="inferred from homology"/>
<comment type="similarity">
    <text evidence="2">Belongs to the SLC13A/DASS transporter (TC 2.A.47) family. DIT1 subfamily.</text>
</comment>
<organism evidence="7 8">
    <name type="scientific">Luteitalea pratensis</name>
    <dbReference type="NCBI Taxonomy" id="1855912"/>
    <lineage>
        <taxon>Bacteria</taxon>
        <taxon>Pseudomonadati</taxon>
        <taxon>Acidobacteriota</taxon>
        <taxon>Vicinamibacteria</taxon>
        <taxon>Vicinamibacterales</taxon>
        <taxon>Vicinamibacteraceae</taxon>
        <taxon>Luteitalea</taxon>
    </lineage>
</organism>
<evidence type="ECO:0000313" key="8">
    <source>
        <dbReference type="Proteomes" id="UP000076079"/>
    </source>
</evidence>
<sequence length="480" mass="50787">MIWRAGVPIAVGLGIALLPVPAGLDQSAWYYVAIFAAVILGLITEPLSPSAIGFIGVTIAAAAGLPFSAAQRAAPGFRMPAEAVRWALSGFSNGTIWLIFAAFVFAMGYERTGLGRRVALLMVKWLGHRTLGLGYAVALSDLLLAPFTPSNTARSAGMIYPVIRNIPELYGVSSDEPPRPFGTAVMWTAFATTCVTSSMFVTALAPNLLLLDLARTTTGVVITWTDWLVGFLPIGAVLLLVVPWLTFRLHPPDAPMSAEVPRWAGSALVAMGPVSRRELGMATLALLSLALWIFAGAVLDPTLVAMIAVSLMLVTGITSWEDVLHNAAAWNVLAWFATLVALADGLNRVGVVAWLGHGAATLLAGFPPLVVMTLLVTLFFLMHYAFAGITAHTAAVAPVFMAAGAAIDGLPIRTFVMLLGFSLGIMGVLTPYATGPAPLYYGCGFIGRREFWRLGLLFGLLFLAALLGIGVPWLQAVNRS</sequence>
<name>A0A143PTP9_LUTPR</name>
<dbReference type="Proteomes" id="UP000076079">
    <property type="component" value="Chromosome"/>
</dbReference>
<dbReference type="PANTHER" id="PTHR42826">
    <property type="entry name" value="DICARBOXYLATE TRANSPORTER 2.1, CHLOROPLASTIC"/>
    <property type="match status" value="1"/>
</dbReference>
<evidence type="ECO:0000313" key="7">
    <source>
        <dbReference type="EMBL" id="AMY12107.1"/>
    </source>
</evidence>
<keyword evidence="4 6" id="KW-1133">Transmembrane helix</keyword>
<dbReference type="PIRSF" id="PIRSF002457">
    <property type="entry name" value="DASS"/>
    <property type="match status" value="1"/>
</dbReference>
<keyword evidence="8" id="KW-1185">Reference proteome</keyword>
<dbReference type="InterPro" id="IPR030676">
    <property type="entry name" value="CitT-rel"/>
</dbReference>
<dbReference type="RefSeq" id="WP_110173591.1">
    <property type="nucleotide sequence ID" value="NZ_CP015136.1"/>
</dbReference>
<feature type="transmembrane region" description="Helical" evidence="6">
    <location>
        <begin position="184"/>
        <end position="206"/>
    </location>
</feature>
<reference evidence="7 8" key="1">
    <citation type="journal article" date="2016" name="Genome Announc.">
        <title>First Complete Genome Sequence of a Subdivision 6 Acidobacterium Strain.</title>
        <authorList>
            <person name="Huang S."/>
            <person name="Vieira S."/>
            <person name="Bunk B."/>
            <person name="Riedel T."/>
            <person name="Sproer C."/>
            <person name="Overmann J."/>
        </authorList>
    </citation>
    <scope>NUCLEOTIDE SEQUENCE [LARGE SCALE GENOMIC DNA]</scope>
    <source>
        <strain evidence="8">DSM 100886 HEG_-6_39</strain>
    </source>
</reference>
<dbReference type="EMBL" id="CP015136">
    <property type="protein sequence ID" value="AMY12107.1"/>
    <property type="molecule type" value="Genomic_DNA"/>
</dbReference>
<dbReference type="NCBIfam" id="TIGR00785">
    <property type="entry name" value="dass"/>
    <property type="match status" value="1"/>
</dbReference>
<dbReference type="GO" id="GO:0016020">
    <property type="term" value="C:membrane"/>
    <property type="evidence" value="ECO:0007669"/>
    <property type="project" value="UniProtKB-SubCell"/>
</dbReference>
<feature type="transmembrane region" description="Helical" evidence="6">
    <location>
        <begin position="227"/>
        <end position="247"/>
    </location>
</feature>
<feature type="transmembrane region" description="Helical" evidence="6">
    <location>
        <begin position="454"/>
        <end position="474"/>
    </location>
</feature>
<feature type="transmembrane region" description="Helical" evidence="6">
    <location>
        <begin position="5"/>
        <end position="22"/>
    </location>
</feature>
<evidence type="ECO:0000256" key="3">
    <source>
        <dbReference type="ARBA" id="ARBA00022692"/>
    </source>
</evidence>